<dbReference type="Proteomes" id="UP000001312">
    <property type="component" value="Unassembled WGS sequence"/>
</dbReference>
<dbReference type="EMBL" id="CH476622">
    <property type="protein sequence ID" value="EDN96693.1"/>
    <property type="molecule type" value="Genomic_DNA"/>
</dbReference>
<reference evidence="2" key="1">
    <citation type="journal article" date="2011" name="PLoS Genet.">
        <title>Genomic analysis of the necrotrophic fungal pathogens Sclerotinia sclerotiorum and Botrytis cinerea.</title>
        <authorList>
            <person name="Amselem J."/>
            <person name="Cuomo C.A."/>
            <person name="van Kan J.A."/>
            <person name="Viaud M."/>
            <person name="Benito E.P."/>
            <person name="Couloux A."/>
            <person name="Coutinho P.M."/>
            <person name="de Vries R.P."/>
            <person name="Dyer P.S."/>
            <person name="Fillinger S."/>
            <person name="Fournier E."/>
            <person name="Gout L."/>
            <person name="Hahn M."/>
            <person name="Kohn L."/>
            <person name="Lapalu N."/>
            <person name="Plummer K.M."/>
            <person name="Pradier J.M."/>
            <person name="Quevillon E."/>
            <person name="Sharon A."/>
            <person name="Simon A."/>
            <person name="ten Have A."/>
            <person name="Tudzynski B."/>
            <person name="Tudzynski P."/>
            <person name="Wincker P."/>
            <person name="Andrew M."/>
            <person name="Anthouard V."/>
            <person name="Beever R.E."/>
            <person name="Beffa R."/>
            <person name="Benoit I."/>
            <person name="Bouzid O."/>
            <person name="Brault B."/>
            <person name="Chen Z."/>
            <person name="Choquer M."/>
            <person name="Collemare J."/>
            <person name="Cotton P."/>
            <person name="Danchin E.G."/>
            <person name="Da Silva C."/>
            <person name="Gautier A."/>
            <person name="Giraud C."/>
            <person name="Giraud T."/>
            <person name="Gonzalez C."/>
            <person name="Grossetete S."/>
            <person name="Guldener U."/>
            <person name="Henrissat B."/>
            <person name="Howlett B.J."/>
            <person name="Kodira C."/>
            <person name="Kretschmer M."/>
            <person name="Lappartient A."/>
            <person name="Leroch M."/>
            <person name="Levis C."/>
            <person name="Mauceli E."/>
            <person name="Neuveglise C."/>
            <person name="Oeser B."/>
            <person name="Pearson M."/>
            <person name="Poulain J."/>
            <person name="Poussereau N."/>
            <person name="Quesneville H."/>
            <person name="Rascle C."/>
            <person name="Schumacher J."/>
            <person name="Segurens B."/>
            <person name="Sexton A."/>
            <person name="Silva E."/>
            <person name="Sirven C."/>
            <person name="Soanes D.M."/>
            <person name="Talbot N.J."/>
            <person name="Templeton M."/>
            <person name="Yandava C."/>
            <person name="Yarden O."/>
            <person name="Zeng Q."/>
            <person name="Rollins J.A."/>
            <person name="Lebrun M.H."/>
            <person name="Dickman M."/>
        </authorList>
    </citation>
    <scope>NUCLEOTIDE SEQUENCE [LARGE SCALE GENOMIC DNA]</scope>
    <source>
        <strain evidence="2">ATCC 18683 / 1980 / Ss-1</strain>
    </source>
</reference>
<gene>
    <name evidence="1" type="ORF">SS1G_01619</name>
</gene>
<evidence type="ECO:0000313" key="1">
    <source>
        <dbReference type="EMBL" id="EDN96693.1"/>
    </source>
</evidence>
<dbReference type="AlphaFoldDB" id="A7E8J1"/>
<accession>A7E8J1</accession>
<evidence type="ECO:0000313" key="2">
    <source>
        <dbReference type="Proteomes" id="UP000001312"/>
    </source>
</evidence>
<organism evidence="1 2">
    <name type="scientific">Sclerotinia sclerotiorum (strain ATCC 18683 / 1980 / Ss-1)</name>
    <name type="common">White mold</name>
    <name type="synonym">Whetzelinia sclerotiorum</name>
    <dbReference type="NCBI Taxonomy" id="665079"/>
    <lineage>
        <taxon>Eukaryota</taxon>
        <taxon>Fungi</taxon>
        <taxon>Dikarya</taxon>
        <taxon>Ascomycota</taxon>
        <taxon>Pezizomycotina</taxon>
        <taxon>Leotiomycetes</taxon>
        <taxon>Helotiales</taxon>
        <taxon>Sclerotiniaceae</taxon>
        <taxon>Sclerotinia</taxon>
    </lineage>
</organism>
<dbReference type="InParanoid" id="A7E8J1"/>
<dbReference type="HOGENOM" id="CLU_3351344_0_0_1"/>
<dbReference type="GeneID" id="5493229"/>
<protein>
    <submittedName>
        <fullName evidence="1">Uncharacterized protein</fullName>
    </submittedName>
</protein>
<dbReference type="RefSeq" id="XP_001597425.1">
    <property type="nucleotide sequence ID" value="XM_001597375.1"/>
</dbReference>
<dbReference type="KEGG" id="ssl:SS1G_01619"/>
<name>A7E8J1_SCLS1</name>
<sequence length="37" mass="4012">MKKKDTVVKWDVLNGGAQLSDIEGDKASISQNIIVPL</sequence>
<keyword evidence="2" id="KW-1185">Reference proteome</keyword>
<proteinExistence type="predicted"/>